<feature type="region of interest" description="Disordered" evidence="1">
    <location>
        <begin position="780"/>
        <end position="814"/>
    </location>
</feature>
<evidence type="ECO:0008006" key="4">
    <source>
        <dbReference type="Google" id="ProtNLM"/>
    </source>
</evidence>
<sequence length="1192" mass="135757">MKKLRAIVRIVLHPFRRRPNVSRNIDKTGDALNLNVPSGAQPDTDVGSKDIPGASNAIDGDPGDAGPMDVSHTDIDKADDTLNPNIPSDAQIDTDVGSKVISRIPNDIDHDPDAIYSLEESKVERPLQMYLGFGDVSEVLLDGLGLLAEVHPVSKAVFLSFKAAVKLGTMYQVNNKKVGILRLRVQDLLIAIFQLRRVKKSQEISPDSKTVNIMETVMKDIAGHISRAASDCNLYMEKLTILRVFGSIKYESVLTDHVATLAADRNRLMTTLQIRTTIEVESMERTLVSLKADVKKILRHLDTPEEKGFRDILEKKGDTSAYILQSIGDDSVDVRGHQLGLDFRRELQKEIDEDIKKASEKHWKRFEGNWERLEKLMPESNKEKNSVADRIIDVNFRELWTDMDWRKVVEAKFFVSVLYEHLIEKLGDHSKGTSSEDDRWMLDYLNSAHLQPLLEAVDDDDTGFITTKEINTFVESKLETWTIFQWIVYWAAGWQYSVAQYKRSIYMLISAMYSIYPRVLPANRGAFIRYLRDDTIFKIDKLLQSTHGPPSKAFESGELRRLTKEFTEAEEKHLTDKLKQVQYDIYAPYIVSLVTGEGLDKRLENLESKFKQSNVGVGEKLNSFAFGMFKLYQENPEKDLSSNEISKYIYEHSYFDGDIQPPDVALHASDLLHKPLNEAPLCFPLSLPQAVDFKNPIQGRWSGQMYSYGRSRFGLMQLSIESSPRGVLTGVAVTCQYIMKISGKIRRNKKVIIRLDFEDSDGDYDSEVLTGRLDAERGIIHGCWDDSDEDEDEDSEEEEEENSDAEENKDEVHRNDIVAASEEDTDEEAGSSAQQDELNAIDSGSINFEPPPNPVDAGFQVSGEGDTFVFRRTPAPLWRFLPSRPPDSSMAVESLAHARWSFASKCVLDRIRRENSPERYLVERFTEAGRFLVLARRKLYHAEYYCPRLNDLSIEEEEELERLKSAICPEFIRPYYYAFVTDVINRHIHTNYGCDCYTVDLCASCVEESVDLRGFIHEASHDLLKCDTLVLDVHWQWIIPRARSMVVRIKEKFRSRSKIHTEPAERSDLLDNSTQSKKKLSNVTESSLPPKCQGCHKEVSLPCCVRISYWAFSEEYQYLCGTCESESKLPSSKSPEFGLPLLRINEDDAPEEVVTIESRLAVLERKFEKFDQQLSAMTKLLGKVTGNSISDV</sequence>
<reference evidence="2" key="1">
    <citation type="submission" date="2023-06" db="EMBL/GenBank/DDBJ databases">
        <authorList>
            <consortium name="Lawrence Berkeley National Laboratory"/>
            <person name="Ahrendt S."/>
            <person name="Sahu N."/>
            <person name="Indic B."/>
            <person name="Wong-Bajracharya J."/>
            <person name="Merenyi Z."/>
            <person name="Ke H.-M."/>
            <person name="Monk M."/>
            <person name="Kocsube S."/>
            <person name="Drula E."/>
            <person name="Lipzen A."/>
            <person name="Balint B."/>
            <person name="Henrissat B."/>
            <person name="Andreopoulos B."/>
            <person name="Martin F.M."/>
            <person name="Harder C.B."/>
            <person name="Rigling D."/>
            <person name="Ford K.L."/>
            <person name="Foster G.D."/>
            <person name="Pangilinan J."/>
            <person name="Papanicolaou A."/>
            <person name="Barry K."/>
            <person name="LaButti K."/>
            <person name="Viragh M."/>
            <person name="Koriabine M."/>
            <person name="Yan M."/>
            <person name="Riley R."/>
            <person name="Champramary S."/>
            <person name="Plett K.L."/>
            <person name="Tsai I.J."/>
            <person name="Slot J."/>
            <person name="Sipos G."/>
            <person name="Plett J."/>
            <person name="Nagy L.G."/>
            <person name="Grigoriev I.V."/>
        </authorList>
    </citation>
    <scope>NUCLEOTIDE SEQUENCE</scope>
    <source>
        <strain evidence="2">FPL87.14</strain>
    </source>
</reference>
<feature type="region of interest" description="Disordered" evidence="1">
    <location>
        <begin position="1064"/>
        <end position="1088"/>
    </location>
</feature>
<evidence type="ECO:0000256" key="1">
    <source>
        <dbReference type="SAM" id="MobiDB-lite"/>
    </source>
</evidence>
<gene>
    <name evidence="2" type="ORF">EV421DRAFT_1904608</name>
</gene>
<evidence type="ECO:0000313" key="2">
    <source>
        <dbReference type="EMBL" id="KAK0441569.1"/>
    </source>
</evidence>
<name>A0AA39JFQ9_9AGAR</name>
<dbReference type="PROSITE" id="PS00018">
    <property type="entry name" value="EF_HAND_1"/>
    <property type="match status" value="1"/>
</dbReference>
<protein>
    <recommendedName>
        <fullName evidence="4">EF-hand domain-containing protein</fullName>
    </recommendedName>
</protein>
<keyword evidence="3" id="KW-1185">Reference proteome</keyword>
<accession>A0AA39JFQ9</accession>
<comment type="caution">
    <text evidence="2">The sequence shown here is derived from an EMBL/GenBank/DDBJ whole genome shotgun (WGS) entry which is preliminary data.</text>
</comment>
<feature type="compositionally biased region" description="Acidic residues" evidence="1">
    <location>
        <begin position="785"/>
        <end position="809"/>
    </location>
</feature>
<dbReference type="Proteomes" id="UP001175226">
    <property type="component" value="Unassembled WGS sequence"/>
</dbReference>
<feature type="compositionally biased region" description="Polar residues" evidence="1">
    <location>
        <begin position="1070"/>
        <end position="1087"/>
    </location>
</feature>
<dbReference type="EMBL" id="JAUEPT010000029">
    <property type="protein sequence ID" value="KAK0441569.1"/>
    <property type="molecule type" value="Genomic_DNA"/>
</dbReference>
<evidence type="ECO:0000313" key="3">
    <source>
        <dbReference type="Proteomes" id="UP001175226"/>
    </source>
</evidence>
<organism evidence="2 3">
    <name type="scientific">Armillaria borealis</name>
    <dbReference type="NCBI Taxonomy" id="47425"/>
    <lineage>
        <taxon>Eukaryota</taxon>
        <taxon>Fungi</taxon>
        <taxon>Dikarya</taxon>
        <taxon>Basidiomycota</taxon>
        <taxon>Agaricomycotina</taxon>
        <taxon>Agaricomycetes</taxon>
        <taxon>Agaricomycetidae</taxon>
        <taxon>Agaricales</taxon>
        <taxon>Marasmiineae</taxon>
        <taxon>Physalacriaceae</taxon>
        <taxon>Armillaria</taxon>
    </lineage>
</organism>
<dbReference type="AlphaFoldDB" id="A0AA39JFQ9"/>
<proteinExistence type="predicted"/>
<feature type="region of interest" description="Disordered" evidence="1">
    <location>
        <begin position="22"/>
        <end position="67"/>
    </location>
</feature>
<dbReference type="InterPro" id="IPR018247">
    <property type="entry name" value="EF_Hand_1_Ca_BS"/>
</dbReference>